<dbReference type="Proteomes" id="UP000092024">
    <property type="component" value="Unassembled WGS sequence"/>
</dbReference>
<feature type="transmembrane region" description="Helical" evidence="6">
    <location>
        <begin position="184"/>
        <end position="205"/>
    </location>
</feature>
<feature type="transmembrane region" description="Helical" evidence="6">
    <location>
        <begin position="86"/>
        <end position="108"/>
    </location>
</feature>
<dbReference type="RefSeq" id="WP_068685035.1">
    <property type="nucleotide sequence ID" value="NZ_LYPA01000065.1"/>
</dbReference>
<evidence type="ECO:0000256" key="5">
    <source>
        <dbReference type="ARBA" id="ARBA00023136"/>
    </source>
</evidence>
<reference evidence="7 8" key="1">
    <citation type="submission" date="2016-05" db="EMBL/GenBank/DDBJ databases">
        <title>Paenibacillus oryzae. sp. nov., isolated from the rice root.</title>
        <authorList>
            <person name="Zhang J."/>
            <person name="Zhang X."/>
        </authorList>
    </citation>
    <scope>NUCLEOTIDE SEQUENCE [LARGE SCALE GENOMIC DNA]</scope>
    <source>
        <strain evidence="7 8">1DrF-4</strain>
    </source>
</reference>
<feature type="transmembrane region" description="Helical" evidence="6">
    <location>
        <begin position="468"/>
        <end position="490"/>
    </location>
</feature>
<keyword evidence="5 6" id="KW-0472">Membrane</keyword>
<evidence type="ECO:0000256" key="3">
    <source>
        <dbReference type="ARBA" id="ARBA00022692"/>
    </source>
</evidence>
<feature type="transmembrane region" description="Helical" evidence="6">
    <location>
        <begin position="254"/>
        <end position="274"/>
    </location>
</feature>
<dbReference type="GO" id="GO:0005886">
    <property type="term" value="C:plasma membrane"/>
    <property type="evidence" value="ECO:0007669"/>
    <property type="project" value="UniProtKB-SubCell"/>
</dbReference>
<feature type="transmembrane region" description="Helical" evidence="6">
    <location>
        <begin position="120"/>
        <end position="140"/>
    </location>
</feature>
<dbReference type="InterPro" id="IPR024923">
    <property type="entry name" value="PG_synth_SpoVB"/>
</dbReference>
<dbReference type="CDD" id="cd13124">
    <property type="entry name" value="MATE_SpoVB_like"/>
    <property type="match status" value="1"/>
</dbReference>
<organism evidence="7 8">
    <name type="scientific">Paenibacillus oryzae</name>
    <dbReference type="NCBI Taxonomy" id="1844972"/>
    <lineage>
        <taxon>Bacteria</taxon>
        <taxon>Bacillati</taxon>
        <taxon>Bacillota</taxon>
        <taxon>Bacilli</taxon>
        <taxon>Bacillales</taxon>
        <taxon>Paenibacillaceae</taxon>
        <taxon>Paenibacillus</taxon>
    </lineage>
</organism>
<dbReference type="Pfam" id="PF01943">
    <property type="entry name" value="Polysacc_synt"/>
    <property type="match status" value="1"/>
</dbReference>
<dbReference type="EMBL" id="LYPA01000065">
    <property type="protein sequence ID" value="OBR64404.1"/>
    <property type="molecule type" value="Genomic_DNA"/>
</dbReference>
<keyword evidence="8" id="KW-1185">Reference proteome</keyword>
<dbReference type="PANTHER" id="PTHR30250">
    <property type="entry name" value="PST FAMILY PREDICTED COLANIC ACID TRANSPORTER"/>
    <property type="match status" value="1"/>
</dbReference>
<evidence type="ECO:0000313" key="7">
    <source>
        <dbReference type="EMBL" id="OBR64404.1"/>
    </source>
</evidence>
<keyword evidence="4 6" id="KW-1133">Transmembrane helix</keyword>
<evidence type="ECO:0000256" key="2">
    <source>
        <dbReference type="ARBA" id="ARBA00022475"/>
    </source>
</evidence>
<comment type="subcellular location">
    <subcellularLocation>
        <location evidence="1">Cell membrane</location>
        <topology evidence="1">Multi-pass membrane protein</topology>
    </subcellularLocation>
</comment>
<name>A0A1A5YFN5_9BACL</name>
<dbReference type="OrthoDB" id="9775950at2"/>
<feature type="transmembrane region" description="Helical" evidence="6">
    <location>
        <begin position="312"/>
        <end position="331"/>
    </location>
</feature>
<dbReference type="InterPro" id="IPR050833">
    <property type="entry name" value="Poly_Biosynth_Transport"/>
</dbReference>
<sequence>MVKKDSLIKGTLILAAAALTARALGLFQRIPLDYMLGTEGSNAFTDANNIYLLLLLIATAGFPSAISKMVSERFALGRPDEAKRIFHAGLVFGAAAGLILAIALYMLAPAYATLTKGEGSVLAVRAIAPALLFFPIIAMMRGYYQGRQMMAAGGTSQIVEQFLRVLLGIGLGLIVLQLGWGERWVAAAVSFGTVFGGIGALVVMLRFGRRLKRQDDAEQANGVAGAEATAALMGPARNAGSREPLKYRNIYREIFAMSLPAIITSMAVNLVYLFDTALIPRLTESYYGLQMALDIKKDFGIKAISLAGIPPILAIALGSSIIPIIASAYSLRNMNVVQRQASMVMRIVCFTGVPIALLLSIASFSITGLLFKGTSGYEVVAALTAGTILQITMMTSNSILYGMSKQRVSMRHTLIGLGLKVVASIALAPLMGIFGMIIGSTVCFAAVTLLNLRHINREVKLVVFGKRWLPYIAAVAISALAGWGAEYGMLELSKGLPAKLSYFLAAGTAAIVVGGLYFVLLIMLRVITADDVSSLPGRLRKPFQRLMKLVPGGRLKAGG</sequence>
<protein>
    <submittedName>
        <fullName evidence="7">Uncharacterized protein</fullName>
    </submittedName>
</protein>
<dbReference type="PANTHER" id="PTHR30250:SF21">
    <property type="entry name" value="LIPID II FLIPPASE MURJ"/>
    <property type="match status" value="1"/>
</dbReference>
<evidence type="ECO:0000256" key="6">
    <source>
        <dbReference type="SAM" id="Phobius"/>
    </source>
</evidence>
<comment type="caution">
    <text evidence="7">The sequence shown here is derived from an EMBL/GenBank/DDBJ whole genome shotgun (WGS) entry which is preliminary data.</text>
</comment>
<evidence type="ECO:0000256" key="1">
    <source>
        <dbReference type="ARBA" id="ARBA00004651"/>
    </source>
</evidence>
<keyword evidence="2" id="KW-1003">Cell membrane</keyword>
<dbReference type="STRING" id="1844972.A7K91_12960"/>
<dbReference type="InterPro" id="IPR002797">
    <property type="entry name" value="Polysacc_synth"/>
</dbReference>
<keyword evidence="3 6" id="KW-0812">Transmembrane</keyword>
<gene>
    <name evidence="7" type="ORF">A7K91_12960</name>
</gene>
<proteinExistence type="predicted"/>
<feature type="transmembrane region" description="Helical" evidence="6">
    <location>
        <begin position="379"/>
        <end position="400"/>
    </location>
</feature>
<evidence type="ECO:0000256" key="4">
    <source>
        <dbReference type="ARBA" id="ARBA00022989"/>
    </source>
</evidence>
<evidence type="ECO:0000313" key="8">
    <source>
        <dbReference type="Proteomes" id="UP000092024"/>
    </source>
</evidence>
<dbReference type="AlphaFoldDB" id="A0A1A5YFN5"/>
<dbReference type="PIRSF" id="PIRSF038958">
    <property type="entry name" value="PG_synth_SpoVB"/>
    <property type="match status" value="1"/>
</dbReference>
<feature type="transmembrane region" description="Helical" evidence="6">
    <location>
        <begin position="502"/>
        <end position="527"/>
    </location>
</feature>
<feature type="transmembrane region" description="Helical" evidence="6">
    <location>
        <begin position="343"/>
        <end position="367"/>
    </location>
</feature>
<feature type="transmembrane region" description="Helical" evidence="6">
    <location>
        <begin position="161"/>
        <end position="178"/>
    </location>
</feature>
<feature type="transmembrane region" description="Helical" evidence="6">
    <location>
        <begin position="49"/>
        <end position="66"/>
    </location>
</feature>
<feature type="transmembrane region" description="Helical" evidence="6">
    <location>
        <begin position="421"/>
        <end position="448"/>
    </location>
</feature>
<accession>A0A1A5YFN5</accession>